<dbReference type="AlphaFoldDB" id="A0A813HZU5"/>
<dbReference type="Gene3D" id="3.40.50.720">
    <property type="entry name" value="NAD(P)-binding Rossmann-like Domain"/>
    <property type="match status" value="1"/>
</dbReference>
<dbReference type="Proteomes" id="UP000654075">
    <property type="component" value="Unassembled WGS sequence"/>
</dbReference>
<name>A0A813HZU5_POLGL</name>
<organism evidence="2 3">
    <name type="scientific">Polarella glacialis</name>
    <name type="common">Dinoflagellate</name>
    <dbReference type="NCBI Taxonomy" id="89957"/>
    <lineage>
        <taxon>Eukaryota</taxon>
        <taxon>Sar</taxon>
        <taxon>Alveolata</taxon>
        <taxon>Dinophyceae</taxon>
        <taxon>Suessiales</taxon>
        <taxon>Suessiaceae</taxon>
        <taxon>Polarella</taxon>
    </lineage>
</organism>
<comment type="caution">
    <text evidence="2">The sequence shown here is derived from an EMBL/GenBank/DDBJ whole genome shotgun (WGS) entry which is preliminary data.</text>
</comment>
<dbReference type="Gene3D" id="3.40.50.1480">
    <property type="entry name" value="Adenosylhomocysteinase-like"/>
    <property type="match status" value="1"/>
</dbReference>
<gene>
    <name evidence="2" type="ORF">PGLA1383_LOCUS57612</name>
</gene>
<accession>A0A813HZU5</accession>
<evidence type="ECO:0000256" key="1">
    <source>
        <dbReference type="SAM" id="MobiDB-lite"/>
    </source>
</evidence>
<dbReference type="InterPro" id="IPR042172">
    <property type="entry name" value="Adenosylhomocyst_ase-like_sf"/>
</dbReference>
<dbReference type="SUPFAM" id="SSF51735">
    <property type="entry name" value="NAD(P)-binding Rossmann-fold domains"/>
    <property type="match status" value="1"/>
</dbReference>
<evidence type="ECO:0000313" key="2">
    <source>
        <dbReference type="EMBL" id="CAE8643249.1"/>
    </source>
</evidence>
<dbReference type="GO" id="GO:0005829">
    <property type="term" value="C:cytosol"/>
    <property type="evidence" value="ECO:0007669"/>
    <property type="project" value="TreeGrafter"/>
</dbReference>
<feature type="region of interest" description="Disordered" evidence="1">
    <location>
        <begin position="186"/>
        <end position="206"/>
    </location>
</feature>
<dbReference type="Pfam" id="PF05221">
    <property type="entry name" value="AdoHcyase"/>
    <property type="match status" value="1"/>
</dbReference>
<sequence length="206" mass="23234">MPPCSLPVMTVLDENICVLPAHDGEGANQEIIDGVHRLREIVAKYDLPFPAINEKDYMTMTKFDIAFGYRLFLFLHSIACTLDVDGNSMIGHRHNNFGRNSSFNLRDVSNYVFEIGIDPLIVLQACSEDFQMGCNIGHFDNEIESKDLQPFSWHDSREHLVTGYRFVFPDSGNGVIMFLLGRTGTTGEQHQEHGRPVSSIKNAVDR</sequence>
<dbReference type="GO" id="GO:0033353">
    <property type="term" value="P:S-adenosylmethionine cycle"/>
    <property type="evidence" value="ECO:0007669"/>
    <property type="project" value="TreeGrafter"/>
</dbReference>
<keyword evidence="3" id="KW-1185">Reference proteome</keyword>
<protein>
    <submittedName>
        <fullName evidence="2">Uncharacterized protein</fullName>
    </submittedName>
</protein>
<dbReference type="SUPFAM" id="SSF52283">
    <property type="entry name" value="Formate/glycerate dehydrogenase catalytic domain-like"/>
    <property type="match status" value="1"/>
</dbReference>
<reference evidence="2" key="1">
    <citation type="submission" date="2021-02" db="EMBL/GenBank/DDBJ databases">
        <authorList>
            <person name="Dougan E. K."/>
            <person name="Rhodes N."/>
            <person name="Thang M."/>
            <person name="Chan C."/>
        </authorList>
    </citation>
    <scope>NUCLEOTIDE SEQUENCE</scope>
</reference>
<proteinExistence type="predicted"/>
<evidence type="ECO:0000313" key="3">
    <source>
        <dbReference type="Proteomes" id="UP000654075"/>
    </source>
</evidence>
<dbReference type="PANTHER" id="PTHR23420:SF0">
    <property type="entry name" value="ADENOSYLHOMOCYSTEINASE"/>
    <property type="match status" value="1"/>
</dbReference>
<dbReference type="EMBL" id="CAJNNV010033317">
    <property type="protein sequence ID" value="CAE8643249.1"/>
    <property type="molecule type" value="Genomic_DNA"/>
</dbReference>
<dbReference type="GO" id="GO:0004013">
    <property type="term" value="F:adenosylhomocysteinase activity"/>
    <property type="evidence" value="ECO:0007669"/>
    <property type="project" value="TreeGrafter"/>
</dbReference>
<dbReference type="InterPro" id="IPR036291">
    <property type="entry name" value="NAD(P)-bd_dom_sf"/>
</dbReference>
<dbReference type="PANTHER" id="PTHR23420">
    <property type="entry name" value="ADENOSYLHOMOCYSTEINASE"/>
    <property type="match status" value="1"/>
</dbReference>
<dbReference type="InterPro" id="IPR000043">
    <property type="entry name" value="Adenosylhomocysteinase-like"/>
</dbReference>